<accession>A0A485K688</accession>
<proteinExistence type="predicted"/>
<name>A0A485K688_9STRA</name>
<sequence length="134" mass="13364">MVVVTTTYATRPRKRCAALDVALASTTVATTTLVGLGRIEAALECAWTLGVAAAMGVADAGEARALVAAVGTASSFAAVCGAEFAGIDLIAAVFDGAAAPMAVKDASPRVGVHGFVAAIEEAVLDGEERSHFGK</sequence>
<dbReference type="EMBL" id="VJMH01000034">
    <property type="protein sequence ID" value="KAF0720047.1"/>
    <property type="molecule type" value="Genomic_DNA"/>
</dbReference>
<organism evidence="2 3">
    <name type="scientific">Aphanomyces stellatus</name>
    <dbReference type="NCBI Taxonomy" id="120398"/>
    <lineage>
        <taxon>Eukaryota</taxon>
        <taxon>Sar</taxon>
        <taxon>Stramenopiles</taxon>
        <taxon>Oomycota</taxon>
        <taxon>Saprolegniomycetes</taxon>
        <taxon>Saprolegniales</taxon>
        <taxon>Verrucalvaceae</taxon>
        <taxon>Aphanomyces</taxon>
    </lineage>
</organism>
<evidence type="ECO:0000313" key="3">
    <source>
        <dbReference type="Proteomes" id="UP000332933"/>
    </source>
</evidence>
<gene>
    <name evidence="2" type="primary">Aste57867_602</name>
    <name evidence="1" type="ORF">As57867_000601</name>
    <name evidence="2" type="ORF">ASTE57867_602</name>
</gene>
<protein>
    <submittedName>
        <fullName evidence="2">Aste57867_602 protein</fullName>
    </submittedName>
</protein>
<evidence type="ECO:0000313" key="2">
    <source>
        <dbReference type="EMBL" id="VFT77827.1"/>
    </source>
</evidence>
<dbReference type="Proteomes" id="UP000332933">
    <property type="component" value="Unassembled WGS sequence"/>
</dbReference>
<dbReference type="EMBL" id="CAADRA010000034">
    <property type="protein sequence ID" value="VFT77827.1"/>
    <property type="molecule type" value="Genomic_DNA"/>
</dbReference>
<evidence type="ECO:0000313" key="1">
    <source>
        <dbReference type="EMBL" id="KAF0720047.1"/>
    </source>
</evidence>
<dbReference type="AlphaFoldDB" id="A0A485K688"/>
<reference evidence="1" key="2">
    <citation type="submission" date="2019-06" db="EMBL/GenBank/DDBJ databases">
        <title>Genomics analysis of Aphanomyces spp. identifies a new class of oomycete effector associated with host adaptation.</title>
        <authorList>
            <person name="Gaulin E."/>
        </authorList>
    </citation>
    <scope>NUCLEOTIDE SEQUENCE</scope>
    <source>
        <strain evidence="1">CBS 578.67</strain>
    </source>
</reference>
<reference evidence="2 3" key="1">
    <citation type="submission" date="2019-03" db="EMBL/GenBank/DDBJ databases">
        <authorList>
            <person name="Gaulin E."/>
            <person name="Dumas B."/>
        </authorList>
    </citation>
    <scope>NUCLEOTIDE SEQUENCE [LARGE SCALE GENOMIC DNA]</scope>
    <source>
        <strain evidence="2">CBS 568.67</strain>
    </source>
</reference>
<keyword evidence="3" id="KW-1185">Reference proteome</keyword>